<dbReference type="GO" id="GO:0005975">
    <property type="term" value="P:carbohydrate metabolic process"/>
    <property type="evidence" value="ECO:0007669"/>
    <property type="project" value="InterPro"/>
</dbReference>
<evidence type="ECO:0000256" key="5">
    <source>
        <dbReference type="ARBA" id="ARBA00023180"/>
    </source>
</evidence>
<gene>
    <name evidence="10" type="ORF">V1264_006038</name>
</gene>
<dbReference type="AlphaFoldDB" id="A0AAN9AWB6"/>
<dbReference type="InterPro" id="IPR001360">
    <property type="entry name" value="Glyco_hydro_1"/>
</dbReference>
<comment type="caution">
    <text evidence="10">The sequence shown here is derived from an EMBL/GenBank/DDBJ whole genome shotgun (WGS) entry which is preliminary data.</text>
</comment>
<comment type="subunit">
    <text evidence="2">Homodimer.</text>
</comment>
<dbReference type="InterPro" id="IPR033132">
    <property type="entry name" value="GH_1_N_CS"/>
</dbReference>
<sequence length="468" mass="53240">MAAGKRPFPSGFVWGTATAAYQIEGAWNEGGKSRSIWDAFTQTDGHVTDGNTGDVACDSYHLYEQDVALMKQLGVNSYRMSLSWPRIIPDPLTGQVNPEGVAYYNKVIDSLLANGITPCVTLYHWDPPLVLEEEVGGWASERIIPFFLHYAEACFTAFGDRVKMWITFNEPSIFIYFGYVLGYHAPGRKDLAEVGPYACVHNVVRAHAQVYRLYEKNFKSTQNGKVGLSLNSDWAEPRDPDNPESVKAADRYMQFRLGIYAHPIFVDGDYPPSLKRRLADRAKGGENRLPQFTEEEKAYMKGSSDFFGLNYYTTRYAVAGTKEDEASYAGDCNFEEHTDPQWTRGQSVWLYSVPWGLRKLLDYIRVNYGSPVVYVTENGFSDPPGTLEDTARQTYIKDHLTAVHQAVTEDHVDVRGYYCWTLLDNFEWAEGYNERFGLFHVDFTHPQRKRTAKESVRFFKEITSSNSV</sequence>
<dbReference type="PANTHER" id="PTHR10353:SF36">
    <property type="entry name" value="LP05116P"/>
    <property type="match status" value="1"/>
</dbReference>
<organism evidence="10 11">
    <name type="scientific">Littorina saxatilis</name>
    <dbReference type="NCBI Taxonomy" id="31220"/>
    <lineage>
        <taxon>Eukaryota</taxon>
        <taxon>Metazoa</taxon>
        <taxon>Spiralia</taxon>
        <taxon>Lophotrochozoa</taxon>
        <taxon>Mollusca</taxon>
        <taxon>Gastropoda</taxon>
        <taxon>Caenogastropoda</taxon>
        <taxon>Littorinimorpha</taxon>
        <taxon>Littorinoidea</taxon>
        <taxon>Littorinidae</taxon>
        <taxon>Littorina</taxon>
    </lineage>
</organism>
<feature type="active site" description="Nucleophile" evidence="7">
    <location>
        <position position="377"/>
    </location>
</feature>
<dbReference type="GO" id="GO:0008422">
    <property type="term" value="F:beta-glucosidase activity"/>
    <property type="evidence" value="ECO:0007669"/>
    <property type="project" value="TreeGrafter"/>
</dbReference>
<dbReference type="SUPFAM" id="SSF51445">
    <property type="entry name" value="(Trans)glycosidases"/>
    <property type="match status" value="1"/>
</dbReference>
<keyword evidence="6 9" id="KW-0326">Glycosidase</keyword>
<dbReference type="PROSITE" id="PS00572">
    <property type="entry name" value="GLYCOSYL_HYDROL_F1_1"/>
    <property type="match status" value="1"/>
</dbReference>
<dbReference type="Proteomes" id="UP001374579">
    <property type="component" value="Unassembled WGS sequence"/>
</dbReference>
<dbReference type="Gene3D" id="3.20.20.80">
    <property type="entry name" value="Glycosidases"/>
    <property type="match status" value="1"/>
</dbReference>
<evidence type="ECO:0000256" key="1">
    <source>
        <dbReference type="ARBA" id="ARBA00010838"/>
    </source>
</evidence>
<dbReference type="EC" id="3.2.1.21" evidence="3"/>
<name>A0AAN9AWB6_9CAEN</name>
<proteinExistence type="inferred from homology"/>
<evidence type="ECO:0000256" key="8">
    <source>
        <dbReference type="RuleBase" id="RU003690"/>
    </source>
</evidence>
<dbReference type="PROSITE" id="PS00653">
    <property type="entry name" value="GLYCOSYL_HYDROL_F1_2"/>
    <property type="match status" value="1"/>
</dbReference>
<reference evidence="10 11" key="1">
    <citation type="submission" date="2024-02" db="EMBL/GenBank/DDBJ databases">
        <title>Chromosome-scale genome assembly of the rough periwinkle Littorina saxatilis.</title>
        <authorList>
            <person name="De Jode A."/>
            <person name="Faria R."/>
            <person name="Formenti G."/>
            <person name="Sims Y."/>
            <person name="Smith T.P."/>
            <person name="Tracey A."/>
            <person name="Wood J.M.D."/>
            <person name="Zagrodzka Z.B."/>
            <person name="Johannesson K."/>
            <person name="Butlin R.K."/>
            <person name="Leder E.H."/>
        </authorList>
    </citation>
    <scope>NUCLEOTIDE SEQUENCE [LARGE SCALE GENOMIC DNA]</scope>
    <source>
        <strain evidence="10">Snail1</strain>
        <tissue evidence="10">Muscle</tissue>
    </source>
</reference>
<dbReference type="PANTHER" id="PTHR10353">
    <property type="entry name" value="GLYCOSYL HYDROLASE"/>
    <property type="match status" value="1"/>
</dbReference>
<dbReference type="PRINTS" id="PR00131">
    <property type="entry name" value="GLHYDRLASE1"/>
</dbReference>
<keyword evidence="11" id="KW-1185">Reference proteome</keyword>
<evidence type="ECO:0000256" key="7">
    <source>
        <dbReference type="PROSITE-ProRule" id="PRU10055"/>
    </source>
</evidence>
<evidence type="ECO:0000256" key="4">
    <source>
        <dbReference type="ARBA" id="ARBA00022801"/>
    </source>
</evidence>
<accession>A0AAN9AWB6</accession>
<dbReference type="EMBL" id="JBAMIC010000018">
    <property type="protein sequence ID" value="KAK7094481.1"/>
    <property type="molecule type" value="Genomic_DNA"/>
</dbReference>
<evidence type="ECO:0000256" key="3">
    <source>
        <dbReference type="ARBA" id="ARBA00012744"/>
    </source>
</evidence>
<dbReference type="InterPro" id="IPR017853">
    <property type="entry name" value="GH"/>
</dbReference>
<evidence type="ECO:0000313" key="11">
    <source>
        <dbReference type="Proteomes" id="UP001374579"/>
    </source>
</evidence>
<keyword evidence="4 9" id="KW-0378">Hydrolase</keyword>
<protein>
    <recommendedName>
        <fullName evidence="3">beta-glucosidase</fullName>
        <ecNumber evidence="3">3.2.1.21</ecNumber>
    </recommendedName>
</protein>
<dbReference type="InterPro" id="IPR018120">
    <property type="entry name" value="Glyco_hydro_1_AS"/>
</dbReference>
<comment type="similarity">
    <text evidence="1 8">Belongs to the glycosyl hydrolase 1 family.</text>
</comment>
<evidence type="ECO:0000313" key="10">
    <source>
        <dbReference type="EMBL" id="KAK7094481.1"/>
    </source>
</evidence>
<evidence type="ECO:0000256" key="9">
    <source>
        <dbReference type="RuleBase" id="RU004468"/>
    </source>
</evidence>
<evidence type="ECO:0000256" key="6">
    <source>
        <dbReference type="ARBA" id="ARBA00023295"/>
    </source>
</evidence>
<dbReference type="Pfam" id="PF00232">
    <property type="entry name" value="Glyco_hydro_1"/>
    <property type="match status" value="1"/>
</dbReference>
<dbReference type="FunFam" id="3.20.20.80:FF:000013">
    <property type="entry name" value="lactase-phlorizin hydrolase"/>
    <property type="match status" value="1"/>
</dbReference>
<evidence type="ECO:0000256" key="2">
    <source>
        <dbReference type="ARBA" id="ARBA00011738"/>
    </source>
</evidence>
<keyword evidence="5" id="KW-0325">Glycoprotein</keyword>